<reference evidence="2 3" key="1">
    <citation type="submission" date="2017-02" db="EMBL/GenBank/DDBJ databases">
        <title>Complete genome sequences of Mycobacterium kansasii strains isolated from rhesus macaques.</title>
        <authorList>
            <person name="Panda A."/>
            <person name="Nagaraj S."/>
            <person name="Zhao X."/>
            <person name="Tettelin H."/>
            <person name="Detolla L.J."/>
        </authorList>
    </citation>
    <scope>NUCLEOTIDE SEQUENCE [LARGE SCALE GENOMIC DNA]</scope>
    <source>
        <strain evidence="2 3">11-3469</strain>
    </source>
</reference>
<organism evidence="2 3">
    <name type="scientific">Mycobacterium kansasii</name>
    <dbReference type="NCBI Taxonomy" id="1768"/>
    <lineage>
        <taxon>Bacteria</taxon>
        <taxon>Bacillati</taxon>
        <taxon>Actinomycetota</taxon>
        <taxon>Actinomycetes</taxon>
        <taxon>Mycobacteriales</taxon>
        <taxon>Mycobacteriaceae</taxon>
        <taxon>Mycobacterium</taxon>
    </lineage>
</organism>
<dbReference type="AlphaFoldDB" id="A0A1V3WC48"/>
<proteinExistence type="predicted"/>
<comment type="caution">
    <text evidence="2">The sequence shown here is derived from an EMBL/GenBank/DDBJ whole genome shotgun (WGS) entry which is preliminary data.</text>
</comment>
<keyword evidence="2" id="KW-0378">Hydrolase</keyword>
<sequence length="42" mass="4640">MRLRGVREPAAEATTESRKGMWPDREIALVHRLHAGGRPGAC</sequence>
<evidence type="ECO:0000313" key="3">
    <source>
        <dbReference type="Proteomes" id="UP000188532"/>
    </source>
</evidence>
<dbReference type="EMBL" id="MVBN01000013">
    <property type="protein sequence ID" value="OOK64442.1"/>
    <property type="molecule type" value="Genomic_DNA"/>
</dbReference>
<feature type="region of interest" description="Disordered" evidence="1">
    <location>
        <begin position="1"/>
        <end position="20"/>
    </location>
</feature>
<gene>
    <name evidence="2" type="ORF">BZL29_8239</name>
</gene>
<evidence type="ECO:0000256" key="1">
    <source>
        <dbReference type="SAM" id="MobiDB-lite"/>
    </source>
</evidence>
<dbReference type="Proteomes" id="UP000188532">
    <property type="component" value="Unassembled WGS sequence"/>
</dbReference>
<dbReference type="GO" id="GO:0016787">
    <property type="term" value="F:hydrolase activity"/>
    <property type="evidence" value="ECO:0007669"/>
    <property type="project" value="UniProtKB-KW"/>
</dbReference>
<accession>A0A1V3WC48</accession>
<evidence type="ECO:0000313" key="2">
    <source>
        <dbReference type="EMBL" id="OOK64442.1"/>
    </source>
</evidence>
<protein>
    <submittedName>
        <fullName evidence="2">Putative gTP cyclohydrolase I</fullName>
    </submittedName>
</protein>
<name>A0A1V3WC48_MYCKA</name>